<gene>
    <name evidence="9" type="ORF">M2127_001136</name>
</gene>
<organism evidence="9 10">
    <name type="scientific">Polynucleobacter sphagniphilus</name>
    <dbReference type="NCBI Taxonomy" id="1743169"/>
    <lineage>
        <taxon>Bacteria</taxon>
        <taxon>Pseudomonadati</taxon>
        <taxon>Pseudomonadota</taxon>
        <taxon>Betaproteobacteria</taxon>
        <taxon>Burkholderiales</taxon>
        <taxon>Burkholderiaceae</taxon>
        <taxon>Polynucleobacter</taxon>
    </lineage>
</organism>
<evidence type="ECO:0000256" key="8">
    <source>
        <dbReference type="SAM" id="Phobius"/>
    </source>
</evidence>
<dbReference type="InterPro" id="IPR011606">
    <property type="entry name" value="Brnchd-chn_aa_trnsp_permease"/>
</dbReference>
<dbReference type="PANTHER" id="PTHR34979:SF1">
    <property type="entry name" value="INNER MEMBRANE PROTEIN YGAZ"/>
    <property type="match status" value="1"/>
</dbReference>
<evidence type="ECO:0000256" key="7">
    <source>
        <dbReference type="ARBA" id="ARBA00023136"/>
    </source>
</evidence>
<evidence type="ECO:0000256" key="5">
    <source>
        <dbReference type="ARBA" id="ARBA00022692"/>
    </source>
</evidence>
<dbReference type="AlphaFoldDB" id="A0AA43S5W6"/>
<comment type="caution">
    <text evidence="9">The sequence shown here is derived from an EMBL/GenBank/DDBJ whole genome shotgun (WGS) entry which is preliminary data.</text>
</comment>
<accession>A0AA43S5W6</accession>
<evidence type="ECO:0000256" key="4">
    <source>
        <dbReference type="ARBA" id="ARBA00022475"/>
    </source>
</evidence>
<dbReference type="GO" id="GO:0005886">
    <property type="term" value="C:plasma membrane"/>
    <property type="evidence" value="ECO:0007669"/>
    <property type="project" value="UniProtKB-SubCell"/>
</dbReference>
<keyword evidence="4" id="KW-1003">Cell membrane</keyword>
<evidence type="ECO:0000256" key="2">
    <source>
        <dbReference type="ARBA" id="ARBA00010735"/>
    </source>
</evidence>
<dbReference type="EMBL" id="JARXYA010000005">
    <property type="protein sequence ID" value="MDH6503832.1"/>
    <property type="molecule type" value="Genomic_DNA"/>
</dbReference>
<keyword evidence="5 8" id="KW-0812">Transmembrane</keyword>
<reference evidence="9" key="1">
    <citation type="submission" date="2023-04" db="EMBL/GenBank/DDBJ databases">
        <title>Genome Encyclopedia of Bacteria and Archaea VI: Functional Genomics of Type Strains.</title>
        <authorList>
            <person name="Whitman W."/>
        </authorList>
    </citation>
    <scope>NUCLEOTIDE SEQUENCE</scope>
    <source>
        <strain evidence="9">Enz.4-51</strain>
    </source>
</reference>
<keyword evidence="6 8" id="KW-1133">Transmembrane helix</keyword>
<evidence type="ECO:0000256" key="1">
    <source>
        <dbReference type="ARBA" id="ARBA00004651"/>
    </source>
</evidence>
<feature type="transmembrane region" description="Helical" evidence="8">
    <location>
        <begin position="74"/>
        <end position="98"/>
    </location>
</feature>
<proteinExistence type="inferred from homology"/>
<dbReference type="Pfam" id="PF03591">
    <property type="entry name" value="AzlC"/>
    <property type="match status" value="1"/>
</dbReference>
<comment type="similarity">
    <text evidence="2">Belongs to the AzlC family.</text>
</comment>
<dbReference type="PANTHER" id="PTHR34979">
    <property type="entry name" value="INNER MEMBRANE PROTEIN YGAZ"/>
    <property type="match status" value="1"/>
</dbReference>
<feature type="transmembrane region" description="Helical" evidence="8">
    <location>
        <begin position="168"/>
        <end position="185"/>
    </location>
</feature>
<keyword evidence="10" id="KW-1185">Reference proteome</keyword>
<keyword evidence="7 8" id="KW-0472">Membrane</keyword>
<evidence type="ECO:0000313" key="10">
    <source>
        <dbReference type="Proteomes" id="UP001161160"/>
    </source>
</evidence>
<feature type="transmembrane region" description="Helical" evidence="8">
    <location>
        <begin position="214"/>
        <end position="230"/>
    </location>
</feature>
<feature type="transmembrane region" description="Helical" evidence="8">
    <location>
        <begin position="48"/>
        <end position="68"/>
    </location>
</feature>
<feature type="transmembrane region" description="Helical" evidence="8">
    <location>
        <begin position="138"/>
        <end position="162"/>
    </location>
</feature>
<comment type="subcellular location">
    <subcellularLocation>
        <location evidence="1">Cell membrane</location>
        <topology evidence="1">Multi-pass membrane protein</topology>
    </subcellularLocation>
</comment>
<feature type="transmembrane region" description="Helical" evidence="8">
    <location>
        <begin position="23"/>
        <end position="41"/>
    </location>
</feature>
<dbReference type="Proteomes" id="UP001161160">
    <property type="component" value="Unassembled WGS sequence"/>
</dbReference>
<sequence length="239" mass="26202">MYLKRVRQSPAFFEGLKAMAEPALALIAWSIVTNIALLSAGLNASHTFWFNILVYAGSAQLAVIPLIVGDYPLWTIWLTALIVNSRFIIFSVALQPYFKKYSFVQRLGIGYINGDIVFVKFLEKFPITKHGNKAEIQLFYFLGLALGNWLAWQFGVLLAIAFETQIPGSWGLGFAGTLALVALVIPTIKNKTALVSALMAALTCVLTINLPYRLTIVCSVIAGVLAAAWMDRAISKGAR</sequence>
<evidence type="ECO:0000313" key="9">
    <source>
        <dbReference type="EMBL" id="MDH6503832.1"/>
    </source>
</evidence>
<dbReference type="GO" id="GO:1903785">
    <property type="term" value="P:L-valine transmembrane transport"/>
    <property type="evidence" value="ECO:0007669"/>
    <property type="project" value="TreeGrafter"/>
</dbReference>
<evidence type="ECO:0000256" key="3">
    <source>
        <dbReference type="ARBA" id="ARBA00022448"/>
    </source>
</evidence>
<keyword evidence="3" id="KW-0813">Transport</keyword>
<name>A0AA43S5W6_9BURK</name>
<evidence type="ECO:0000256" key="6">
    <source>
        <dbReference type="ARBA" id="ARBA00022989"/>
    </source>
</evidence>
<protein>
    <submittedName>
        <fullName evidence="9">Branched-subunit amino acid permease</fullName>
    </submittedName>
</protein>